<comment type="caution">
    <text evidence="4">The sequence shown here is derived from an EMBL/GenBank/DDBJ whole genome shotgun (WGS) entry which is preliminary data.</text>
</comment>
<accession>A0A2A2F9I2</accession>
<feature type="transmembrane region" description="Helical" evidence="1">
    <location>
        <begin position="175"/>
        <end position="194"/>
    </location>
</feature>
<dbReference type="InterPro" id="IPR016937">
    <property type="entry name" value="UCP029727"/>
</dbReference>
<organism evidence="4 5">
    <name type="scientific">Halovibrio salipaludis</name>
    <dbReference type="NCBI Taxonomy" id="2032626"/>
    <lineage>
        <taxon>Bacteria</taxon>
        <taxon>Pseudomonadati</taxon>
        <taxon>Pseudomonadota</taxon>
        <taxon>Gammaproteobacteria</taxon>
        <taxon>Oceanospirillales</taxon>
        <taxon>Halomonadaceae</taxon>
        <taxon>Halovibrio</taxon>
    </lineage>
</organism>
<dbReference type="Pfam" id="PF11141">
    <property type="entry name" value="DUF2914"/>
    <property type="match status" value="1"/>
</dbReference>
<reference evidence="4 5" key="1">
    <citation type="submission" date="2017-08" db="EMBL/GenBank/DDBJ databases">
        <title>Halovibrio sewagensis sp. nov., isolated from wastewater of high salinity.</title>
        <authorList>
            <person name="Dong X."/>
            <person name="Zhang G."/>
        </authorList>
    </citation>
    <scope>NUCLEOTIDE SEQUENCE [LARGE SCALE GENOMIC DNA]</scope>
    <source>
        <strain evidence="4 5">YL5-2</strain>
    </source>
</reference>
<feature type="domain" description="DUF2914" evidence="2">
    <location>
        <begin position="278"/>
        <end position="342"/>
    </location>
</feature>
<evidence type="ECO:0008006" key="6">
    <source>
        <dbReference type="Google" id="ProtNLM"/>
    </source>
</evidence>
<keyword evidence="1" id="KW-0472">Membrane</keyword>
<dbReference type="Proteomes" id="UP000218896">
    <property type="component" value="Unassembled WGS sequence"/>
</dbReference>
<feature type="transmembrane region" description="Helical" evidence="1">
    <location>
        <begin position="145"/>
        <end position="168"/>
    </location>
</feature>
<dbReference type="InterPro" id="IPR022606">
    <property type="entry name" value="DUF2914"/>
</dbReference>
<keyword evidence="1" id="KW-1133">Transmembrane helix</keyword>
<proteinExistence type="predicted"/>
<dbReference type="PIRSF" id="PIRSF029727">
    <property type="entry name" value="UCP029727"/>
    <property type="match status" value="1"/>
</dbReference>
<keyword evidence="5" id="KW-1185">Reference proteome</keyword>
<evidence type="ECO:0000313" key="4">
    <source>
        <dbReference type="EMBL" id="PAU82161.1"/>
    </source>
</evidence>
<evidence type="ECO:0000259" key="3">
    <source>
        <dbReference type="Pfam" id="PF19346"/>
    </source>
</evidence>
<evidence type="ECO:0000313" key="5">
    <source>
        <dbReference type="Proteomes" id="UP000218896"/>
    </source>
</evidence>
<evidence type="ECO:0000256" key="1">
    <source>
        <dbReference type="SAM" id="Phobius"/>
    </source>
</evidence>
<feature type="domain" description="DUF5924" evidence="3">
    <location>
        <begin position="10"/>
        <end position="266"/>
    </location>
</feature>
<keyword evidence="1" id="KW-0812">Transmembrane</keyword>
<dbReference type="RefSeq" id="WP_095616257.1">
    <property type="nucleotide sequence ID" value="NZ_NSKD01000001.1"/>
</dbReference>
<feature type="transmembrane region" description="Helical" evidence="1">
    <location>
        <begin position="200"/>
        <end position="220"/>
    </location>
</feature>
<sequence>MSTPLPGPVNWKWKALRAAVHVRRHPWLFALLGFVAGIASFLLVDRQQDTAGLIAVLMLAGWLWLLLEDPIRRLISLIPGVDLPPPLVRFTTQLIHQESFFFALPFFAITTTWTSVQALFTVMIGAAGLISIIDPVYHGWLTRHRWLYLAYHCLALSTILLTALPIILHLSTWESYIVTAVLTLTLALPSLAQAVPLGGALRLVGMAGVLTVLAATAWYGRVAVPPATLWLTESTISHLVDQDDMEPGRSLEGATASAVLERGLYAYTAIRAPRGLHETVYHEWVHNGRVYDRIPLEVTGGREAGYRAWSHKLRFPPNPEGIWHVRVKTGSDQMIGQISFRVRD</sequence>
<dbReference type="Pfam" id="PF19346">
    <property type="entry name" value="DUF5924"/>
    <property type="match status" value="1"/>
</dbReference>
<protein>
    <recommendedName>
        <fullName evidence="6">DUF2914 domain-containing protein</fullName>
    </recommendedName>
</protein>
<evidence type="ECO:0000259" key="2">
    <source>
        <dbReference type="Pfam" id="PF11141"/>
    </source>
</evidence>
<name>A0A2A2F9I2_9GAMM</name>
<feature type="transmembrane region" description="Helical" evidence="1">
    <location>
        <begin position="50"/>
        <end position="67"/>
    </location>
</feature>
<dbReference type="InterPro" id="IPR045968">
    <property type="entry name" value="DUF5924"/>
</dbReference>
<feature type="transmembrane region" description="Helical" evidence="1">
    <location>
        <begin position="27"/>
        <end position="44"/>
    </location>
</feature>
<gene>
    <name evidence="4" type="ORF">CK501_03145</name>
</gene>
<feature type="transmembrane region" description="Helical" evidence="1">
    <location>
        <begin position="100"/>
        <end position="133"/>
    </location>
</feature>
<dbReference type="OrthoDB" id="6934181at2"/>
<dbReference type="EMBL" id="NSKD01000001">
    <property type="protein sequence ID" value="PAU82161.1"/>
    <property type="molecule type" value="Genomic_DNA"/>
</dbReference>
<dbReference type="AlphaFoldDB" id="A0A2A2F9I2"/>